<evidence type="ECO:0000313" key="9">
    <source>
        <dbReference type="EnsemblFungi" id="MAPG_11557T0"/>
    </source>
</evidence>
<reference evidence="8" key="2">
    <citation type="submission" date="2010-05" db="EMBL/GenBank/DDBJ databases">
        <title>The Genome Sequence of Magnaporthe poae strain ATCC 64411.</title>
        <authorList>
            <consortium name="The Broad Institute Genome Sequencing Platform"/>
            <consortium name="Broad Institute Genome Sequencing Center for Infectious Disease"/>
            <person name="Ma L.-J."/>
            <person name="Dead R."/>
            <person name="Young S."/>
            <person name="Zeng Q."/>
            <person name="Koehrsen M."/>
            <person name="Alvarado L."/>
            <person name="Berlin A."/>
            <person name="Chapman S.B."/>
            <person name="Chen Z."/>
            <person name="Freedman E."/>
            <person name="Gellesch M."/>
            <person name="Goldberg J."/>
            <person name="Griggs A."/>
            <person name="Gujja S."/>
            <person name="Heilman E.R."/>
            <person name="Heiman D."/>
            <person name="Hepburn T."/>
            <person name="Howarth C."/>
            <person name="Jen D."/>
            <person name="Larson L."/>
            <person name="Mehta T."/>
            <person name="Neiman D."/>
            <person name="Pearson M."/>
            <person name="Roberts A."/>
            <person name="Saif S."/>
            <person name="Shea T."/>
            <person name="Shenoy N."/>
            <person name="Sisk P."/>
            <person name="Stolte C."/>
            <person name="Sykes S."/>
            <person name="Walk T."/>
            <person name="White J."/>
            <person name="Yandava C."/>
            <person name="Haas B."/>
            <person name="Nusbaum C."/>
            <person name="Birren B."/>
        </authorList>
    </citation>
    <scope>NUCLEOTIDE SEQUENCE</scope>
    <source>
        <strain evidence="8">ATCC 64411</strain>
    </source>
</reference>
<reference evidence="9" key="4">
    <citation type="journal article" date="2015" name="G3 (Bethesda)">
        <title>Genome sequences of three phytopathogenic species of the Magnaporthaceae family of fungi.</title>
        <authorList>
            <person name="Okagaki L.H."/>
            <person name="Nunes C.C."/>
            <person name="Sailsbery J."/>
            <person name="Clay B."/>
            <person name="Brown D."/>
            <person name="John T."/>
            <person name="Oh Y."/>
            <person name="Young N."/>
            <person name="Fitzgerald M."/>
            <person name="Haas B.J."/>
            <person name="Zeng Q."/>
            <person name="Young S."/>
            <person name="Adiconis X."/>
            <person name="Fan L."/>
            <person name="Levin J.Z."/>
            <person name="Mitchell T.K."/>
            <person name="Okubara P.A."/>
            <person name="Farman M.L."/>
            <person name="Kohn L.M."/>
            <person name="Birren B."/>
            <person name="Ma L.-J."/>
            <person name="Dean R.A."/>
        </authorList>
    </citation>
    <scope>NUCLEOTIDE SEQUENCE</scope>
    <source>
        <strain evidence="9">ATCC 64411 / 73-15</strain>
    </source>
</reference>
<dbReference type="OrthoDB" id="6581954at2759"/>
<accession>A0A0C4EFK6</accession>
<dbReference type="AlphaFoldDB" id="A0A0C4EFK6"/>
<feature type="transmembrane region" description="Helical" evidence="7">
    <location>
        <begin position="453"/>
        <end position="476"/>
    </location>
</feature>
<dbReference type="STRING" id="644358.A0A0C4EFK6"/>
<feature type="transmembrane region" description="Helical" evidence="7">
    <location>
        <begin position="584"/>
        <end position="603"/>
    </location>
</feature>
<keyword evidence="4 7" id="KW-1133">Transmembrane helix</keyword>
<dbReference type="SUPFAM" id="SSF161070">
    <property type="entry name" value="SNF-like"/>
    <property type="match status" value="1"/>
</dbReference>
<dbReference type="Pfam" id="PF00209">
    <property type="entry name" value="SNF"/>
    <property type="match status" value="2"/>
</dbReference>
<feature type="transmembrane region" description="Helical" evidence="7">
    <location>
        <begin position="554"/>
        <end position="572"/>
    </location>
</feature>
<dbReference type="PROSITE" id="PS50267">
    <property type="entry name" value="NA_NEUROTRAN_SYMP_3"/>
    <property type="match status" value="1"/>
</dbReference>
<dbReference type="Proteomes" id="UP000011715">
    <property type="component" value="Unassembled WGS sequence"/>
</dbReference>
<reference evidence="10" key="1">
    <citation type="submission" date="2010-05" db="EMBL/GenBank/DDBJ databases">
        <title>The genome sequence of Magnaporthe poae strain ATCC 64411.</title>
        <authorList>
            <person name="Ma L.-J."/>
            <person name="Dead R."/>
            <person name="Young S."/>
            <person name="Zeng Q."/>
            <person name="Koehrsen M."/>
            <person name="Alvarado L."/>
            <person name="Berlin A."/>
            <person name="Chapman S.B."/>
            <person name="Chen Z."/>
            <person name="Freedman E."/>
            <person name="Gellesch M."/>
            <person name="Goldberg J."/>
            <person name="Griggs A."/>
            <person name="Gujja S."/>
            <person name="Heilman E.R."/>
            <person name="Heiman D."/>
            <person name="Hepburn T."/>
            <person name="Howarth C."/>
            <person name="Jen D."/>
            <person name="Larson L."/>
            <person name="Mehta T."/>
            <person name="Neiman D."/>
            <person name="Pearson M."/>
            <person name="Roberts A."/>
            <person name="Saif S."/>
            <person name="Shea T."/>
            <person name="Shenoy N."/>
            <person name="Sisk P."/>
            <person name="Stolte C."/>
            <person name="Sykes S."/>
            <person name="Walk T."/>
            <person name="White J."/>
            <person name="Yandava C."/>
            <person name="Haas B."/>
            <person name="Nusbaum C."/>
            <person name="Birren B."/>
        </authorList>
    </citation>
    <scope>NUCLEOTIDE SEQUENCE [LARGE SCALE GENOMIC DNA]</scope>
    <source>
        <strain evidence="10">ATCC 64411 / 73-15</strain>
    </source>
</reference>
<feature type="transmembrane region" description="Helical" evidence="7">
    <location>
        <begin position="423"/>
        <end position="441"/>
    </location>
</feature>
<name>A0A0C4EFK6_MAGP6</name>
<comment type="subcellular location">
    <subcellularLocation>
        <location evidence="1">Membrane</location>
        <topology evidence="1">Multi-pass membrane protein</topology>
    </subcellularLocation>
</comment>
<reference evidence="9" key="5">
    <citation type="submission" date="2015-06" db="UniProtKB">
        <authorList>
            <consortium name="EnsemblFungi"/>
        </authorList>
    </citation>
    <scope>IDENTIFICATION</scope>
    <source>
        <strain evidence="9">ATCC 64411</strain>
    </source>
</reference>
<keyword evidence="2" id="KW-0813">Transport</keyword>
<evidence type="ECO:0000256" key="6">
    <source>
        <dbReference type="SAM" id="MobiDB-lite"/>
    </source>
</evidence>
<evidence type="ECO:0008006" key="11">
    <source>
        <dbReference type="Google" id="ProtNLM"/>
    </source>
</evidence>
<evidence type="ECO:0000313" key="10">
    <source>
        <dbReference type="Proteomes" id="UP000011715"/>
    </source>
</evidence>
<evidence type="ECO:0000313" key="8">
    <source>
        <dbReference type="EMBL" id="KLU92612.1"/>
    </source>
</evidence>
<gene>
    <name evidence="8" type="ORF">MAPG_11557</name>
</gene>
<dbReference type="eggNOG" id="KOG3659">
    <property type="taxonomic scope" value="Eukaryota"/>
</dbReference>
<feature type="transmembrane region" description="Helical" evidence="7">
    <location>
        <begin position="292"/>
        <end position="319"/>
    </location>
</feature>
<dbReference type="InterPro" id="IPR037272">
    <property type="entry name" value="SNS_sf"/>
</dbReference>
<feature type="transmembrane region" description="Helical" evidence="7">
    <location>
        <begin position="348"/>
        <end position="377"/>
    </location>
</feature>
<dbReference type="OMA" id="YHNNFER"/>
<feature type="transmembrane region" description="Helical" evidence="7">
    <location>
        <begin position="103"/>
        <end position="130"/>
    </location>
</feature>
<dbReference type="PRINTS" id="PR00176">
    <property type="entry name" value="NANEUSMPORT"/>
</dbReference>
<feature type="transmembrane region" description="Helical" evidence="7">
    <location>
        <begin position="60"/>
        <end position="82"/>
    </location>
</feature>
<dbReference type="EMBL" id="ADBL01002847">
    <property type="status" value="NOT_ANNOTATED_CDS"/>
    <property type="molecule type" value="Genomic_DNA"/>
</dbReference>
<feature type="transmembrane region" description="Helical" evidence="7">
    <location>
        <begin position="29"/>
        <end position="48"/>
    </location>
</feature>
<protein>
    <recommendedName>
        <fullName evidence="11">Creatine transporter</fullName>
    </recommendedName>
</protein>
<dbReference type="EnsemblFungi" id="MAPG_11557T0">
    <property type="protein sequence ID" value="MAPG_11557T0"/>
    <property type="gene ID" value="MAPG_11557"/>
</dbReference>
<proteinExistence type="predicted"/>
<dbReference type="GO" id="GO:0035725">
    <property type="term" value="P:sodium ion transmembrane transport"/>
    <property type="evidence" value="ECO:0007669"/>
    <property type="project" value="TreeGrafter"/>
</dbReference>
<keyword evidence="10" id="KW-1185">Reference proteome</keyword>
<feature type="transmembrane region" description="Helical" evidence="7">
    <location>
        <begin position="263"/>
        <end position="280"/>
    </location>
</feature>
<dbReference type="VEuPathDB" id="FungiDB:MAPG_11557"/>
<feature type="compositionally biased region" description="Basic and acidic residues" evidence="6">
    <location>
        <begin position="655"/>
        <end position="665"/>
    </location>
</feature>
<dbReference type="EMBL" id="GL876982">
    <property type="protein sequence ID" value="KLU92612.1"/>
    <property type="molecule type" value="Genomic_DNA"/>
</dbReference>
<evidence type="ECO:0000256" key="7">
    <source>
        <dbReference type="SAM" id="Phobius"/>
    </source>
</evidence>
<feature type="transmembrane region" description="Helical" evidence="7">
    <location>
        <begin position="482"/>
        <end position="500"/>
    </location>
</feature>
<keyword evidence="5 7" id="KW-0472">Membrane</keyword>
<feature type="transmembrane region" description="Helical" evidence="7">
    <location>
        <begin position="174"/>
        <end position="197"/>
    </location>
</feature>
<dbReference type="PANTHER" id="PTHR11616">
    <property type="entry name" value="SODIUM/CHLORIDE DEPENDENT TRANSPORTER"/>
    <property type="match status" value="1"/>
</dbReference>
<evidence type="ECO:0000256" key="4">
    <source>
        <dbReference type="ARBA" id="ARBA00022989"/>
    </source>
</evidence>
<evidence type="ECO:0000256" key="5">
    <source>
        <dbReference type="ARBA" id="ARBA00023136"/>
    </source>
</evidence>
<feature type="transmembrane region" description="Helical" evidence="7">
    <location>
        <begin position="389"/>
        <end position="411"/>
    </location>
</feature>
<dbReference type="CDD" id="cd11554">
    <property type="entry name" value="SLC6sbd_u2"/>
    <property type="match status" value="1"/>
</dbReference>
<dbReference type="PANTHER" id="PTHR11616:SF240">
    <property type="entry name" value="BLOATED TUBULES, ISOFORM B-RELATED"/>
    <property type="match status" value="1"/>
</dbReference>
<feature type="region of interest" description="Disordered" evidence="6">
    <location>
        <begin position="639"/>
        <end position="665"/>
    </location>
</feature>
<evidence type="ECO:0000256" key="2">
    <source>
        <dbReference type="ARBA" id="ARBA00022448"/>
    </source>
</evidence>
<reference evidence="8" key="3">
    <citation type="submission" date="2011-03" db="EMBL/GenBank/DDBJ databases">
        <title>Annotation of Magnaporthe poae ATCC 64411.</title>
        <authorList>
            <person name="Ma L.-J."/>
            <person name="Dead R."/>
            <person name="Young S.K."/>
            <person name="Zeng Q."/>
            <person name="Gargeya S."/>
            <person name="Fitzgerald M."/>
            <person name="Haas B."/>
            <person name="Abouelleil A."/>
            <person name="Alvarado L."/>
            <person name="Arachchi H.M."/>
            <person name="Berlin A."/>
            <person name="Brown A."/>
            <person name="Chapman S.B."/>
            <person name="Chen Z."/>
            <person name="Dunbar C."/>
            <person name="Freedman E."/>
            <person name="Gearin G."/>
            <person name="Gellesch M."/>
            <person name="Goldberg J."/>
            <person name="Griggs A."/>
            <person name="Gujja S."/>
            <person name="Heiman D."/>
            <person name="Howarth C."/>
            <person name="Larson L."/>
            <person name="Lui A."/>
            <person name="MacDonald P.J.P."/>
            <person name="Mehta T."/>
            <person name="Montmayeur A."/>
            <person name="Murphy C."/>
            <person name="Neiman D."/>
            <person name="Pearson M."/>
            <person name="Priest M."/>
            <person name="Roberts A."/>
            <person name="Saif S."/>
            <person name="Shea T."/>
            <person name="Shenoy N."/>
            <person name="Sisk P."/>
            <person name="Stolte C."/>
            <person name="Sykes S."/>
            <person name="Yandava C."/>
            <person name="Wortman J."/>
            <person name="Nusbaum C."/>
            <person name="Birren B."/>
        </authorList>
    </citation>
    <scope>NUCLEOTIDE SEQUENCE</scope>
    <source>
        <strain evidence="8">ATCC 64411</strain>
    </source>
</reference>
<feature type="transmembrane region" description="Helical" evidence="7">
    <location>
        <begin position="209"/>
        <end position="229"/>
    </location>
</feature>
<evidence type="ECO:0000256" key="3">
    <source>
        <dbReference type="ARBA" id="ARBA00022692"/>
    </source>
</evidence>
<dbReference type="GO" id="GO:0005886">
    <property type="term" value="C:plasma membrane"/>
    <property type="evidence" value="ECO:0007669"/>
    <property type="project" value="TreeGrafter"/>
</dbReference>
<keyword evidence="3 7" id="KW-0812">Transmembrane</keyword>
<sequence length="665" mass="73337">MEALKKAINVVLPPPQKGEDGRDQWGSRWAFIMAAMGGAVGLGNLLRFPSIVFNNHGLQFFIPYLMGLAVLAVPILMLEMAVGQAFRGGCVLAWHNLNKWAKGGGWSVAFSGYVIATYYVPLIAWIMHYFRVSFISPLPWTGRVREYFADVVVANIPGQGGRLDDYGRVASYKWYPGTAMVGETVGWTAFTWFVVWLCSFKGAGLIGRVIYITMALPLILIVVLIGRSVSLPNAIDGVRLYFATWRGETLGGATIWQEATGQIFFSVGIGMGYYTSYASYNAKYANTVQDAVIVALCNSTIEVVGAFAVFGIVGFLGLVPSAEERLSTFTSGFITYPEALSQMPGSNFFAVVFFFTLFLLGLTSTFALLEGIVTIICDTEWGRKLSRPWWATLVAVLSFLISLVYCTEFGYELLDAVDTYVNYLALFFVTWSECFAATTLYRHKDVIDQVGLASMLVYNGGYVLAQVFGMVVGHMIHPGAGAGFGFGLFLLATAVAPVLAKDPGVSSPGFFARNKFSRRFWWMAFYSGNQLTRDLNGVVGTGKNWKIPSFWAPLLKYITSPILLMLLSLVYPLFNSKRTDPQHIFAFSLMHLVMVVTVSVFVYPRYFNVFVRRSARDAGDQPVAPGVVMDTYTDRIDGTGVMTGPDENGELGLHSSKEKDYAEQK</sequence>
<evidence type="ECO:0000256" key="1">
    <source>
        <dbReference type="ARBA" id="ARBA00004141"/>
    </source>
</evidence>
<organism evidence="9 10">
    <name type="scientific">Magnaporthiopsis poae (strain ATCC 64411 / 73-15)</name>
    <name type="common">Kentucky bluegrass fungus</name>
    <name type="synonym">Magnaporthe poae</name>
    <dbReference type="NCBI Taxonomy" id="644358"/>
    <lineage>
        <taxon>Eukaryota</taxon>
        <taxon>Fungi</taxon>
        <taxon>Dikarya</taxon>
        <taxon>Ascomycota</taxon>
        <taxon>Pezizomycotina</taxon>
        <taxon>Sordariomycetes</taxon>
        <taxon>Sordariomycetidae</taxon>
        <taxon>Magnaporthales</taxon>
        <taxon>Magnaporthaceae</taxon>
        <taxon>Magnaporthiopsis</taxon>
    </lineage>
</organism>
<dbReference type="InterPro" id="IPR000175">
    <property type="entry name" value="Na/ntran_symport"/>
</dbReference>